<keyword evidence="4" id="KW-0805">Transcription regulation</keyword>
<dbReference type="SMART" id="SM00448">
    <property type="entry name" value="REC"/>
    <property type="match status" value="1"/>
</dbReference>
<dbReference type="Pfam" id="PF00072">
    <property type="entry name" value="Response_reg"/>
    <property type="match status" value="1"/>
</dbReference>
<dbReference type="PROSITE" id="PS50045">
    <property type="entry name" value="SIGMA54_INTERACT_4"/>
    <property type="match status" value="1"/>
</dbReference>
<dbReference type="PRINTS" id="PR01590">
    <property type="entry name" value="HTHFIS"/>
</dbReference>
<dbReference type="PANTHER" id="PTHR32071">
    <property type="entry name" value="TRANSCRIPTIONAL REGULATORY PROTEIN"/>
    <property type="match status" value="1"/>
</dbReference>
<gene>
    <name evidence="9" type="ORF">R1T40_19570</name>
</gene>
<dbReference type="InterPro" id="IPR001789">
    <property type="entry name" value="Sig_transdc_resp-reg_receiver"/>
</dbReference>
<evidence type="ECO:0000313" key="10">
    <source>
        <dbReference type="Proteomes" id="UP001302666"/>
    </source>
</evidence>
<keyword evidence="5" id="KW-0804">Transcription</keyword>
<dbReference type="SUPFAM" id="SSF46689">
    <property type="entry name" value="Homeodomain-like"/>
    <property type="match status" value="1"/>
</dbReference>
<evidence type="ECO:0000256" key="4">
    <source>
        <dbReference type="ARBA" id="ARBA00023015"/>
    </source>
</evidence>
<dbReference type="Gene3D" id="1.10.8.60">
    <property type="match status" value="1"/>
</dbReference>
<keyword evidence="6" id="KW-0597">Phosphoprotein</keyword>
<reference evidence="9 10" key="1">
    <citation type="submission" date="2023-10" db="EMBL/GenBank/DDBJ databases">
        <title>Eight complete genome sequences of bacteria isolated from laboratory stock of Giant Kelp gametophytes.</title>
        <authorList>
            <person name="Tolentino B."/>
            <person name="Nuzhdin S."/>
        </authorList>
    </citation>
    <scope>NUCLEOTIDE SEQUENCE [LARGE SCALE GENOMIC DNA]</scope>
    <source>
        <strain evidence="9 10">LC.270.F.C4</strain>
    </source>
</reference>
<dbReference type="Pfam" id="PF25601">
    <property type="entry name" value="AAA_lid_14"/>
    <property type="match status" value="1"/>
</dbReference>
<dbReference type="EMBL" id="CP136704">
    <property type="protein sequence ID" value="WOI33098.1"/>
    <property type="molecule type" value="Genomic_DNA"/>
</dbReference>
<dbReference type="Gene3D" id="3.40.50.300">
    <property type="entry name" value="P-loop containing nucleotide triphosphate hydrolases"/>
    <property type="match status" value="1"/>
</dbReference>
<sequence>MKQSSQVYLVDDDTDFREATCELLEGAGLTVEPFCNGAEMLQKLDPEWSGVILCDVRMADMDGFGVLKATQDIASDIPFVMITGHGDVRMAISSIKAGAYDFIEKPPQPDMLISTISRAVGARKLLVENKRLRRRTQNKSGLSATLVGQSQAIREIRAQVLRLATLPMTVCIFGEPGSGKSVAARALHDYGEGKGEFEMIGCAATSPEGFRSDLAAIAPETATLYLRAVDRLDPKAQAILVEYLKTPGIPRVIVSMSAEAAKAPEENLADDLYFLANVARLDMPAIRERGRDVFFLLEVFLRSASQRFSQRLPRVTKDMIRQFERHAWPGNARELQNVAERMVMGLPIGLDPRTRQRSDALLPYEEAMRQFERTLLSQSLRESGGRKGEAAELLSIPRKRLYLRMKAVGLSDVSQE</sequence>
<evidence type="ECO:0000256" key="1">
    <source>
        <dbReference type="ARBA" id="ARBA00022741"/>
    </source>
</evidence>
<accession>A0ABZ0HE43</accession>
<feature type="domain" description="Sigma-54 factor interaction" evidence="7">
    <location>
        <begin position="146"/>
        <end position="344"/>
    </location>
</feature>
<dbReference type="SUPFAM" id="SSF52172">
    <property type="entry name" value="CheY-like"/>
    <property type="match status" value="1"/>
</dbReference>
<name>A0ABZ0HE43_TRISK</name>
<dbReference type="InterPro" id="IPR002197">
    <property type="entry name" value="HTH_Fis"/>
</dbReference>
<evidence type="ECO:0000313" key="9">
    <source>
        <dbReference type="EMBL" id="WOI33098.1"/>
    </source>
</evidence>
<feature type="domain" description="Response regulatory" evidence="8">
    <location>
        <begin position="6"/>
        <end position="120"/>
    </location>
</feature>
<evidence type="ECO:0000259" key="8">
    <source>
        <dbReference type="PROSITE" id="PS50110"/>
    </source>
</evidence>
<dbReference type="PANTHER" id="PTHR32071:SF57">
    <property type="entry name" value="C4-DICARBOXYLATE TRANSPORT TRANSCRIPTIONAL REGULATORY PROTEIN DCTD"/>
    <property type="match status" value="1"/>
</dbReference>
<evidence type="ECO:0000256" key="6">
    <source>
        <dbReference type="PROSITE-ProRule" id="PRU00169"/>
    </source>
</evidence>
<dbReference type="InterPro" id="IPR009057">
    <property type="entry name" value="Homeodomain-like_sf"/>
</dbReference>
<dbReference type="Proteomes" id="UP001302666">
    <property type="component" value="Chromosome"/>
</dbReference>
<dbReference type="Gene3D" id="1.10.10.60">
    <property type="entry name" value="Homeodomain-like"/>
    <property type="match status" value="1"/>
</dbReference>
<keyword evidence="1" id="KW-0547">Nucleotide-binding</keyword>
<evidence type="ECO:0000256" key="2">
    <source>
        <dbReference type="ARBA" id="ARBA00022840"/>
    </source>
</evidence>
<dbReference type="Pfam" id="PF02954">
    <property type="entry name" value="HTH_8"/>
    <property type="match status" value="1"/>
</dbReference>
<dbReference type="PROSITE" id="PS50110">
    <property type="entry name" value="RESPONSE_REGULATORY"/>
    <property type="match status" value="1"/>
</dbReference>
<dbReference type="Gene3D" id="3.40.50.2300">
    <property type="match status" value="1"/>
</dbReference>
<dbReference type="InterPro" id="IPR027417">
    <property type="entry name" value="P-loop_NTPase"/>
</dbReference>
<proteinExistence type="predicted"/>
<dbReference type="Pfam" id="PF14532">
    <property type="entry name" value="Sigma54_activ_2"/>
    <property type="match status" value="1"/>
</dbReference>
<dbReference type="InterPro" id="IPR058031">
    <property type="entry name" value="AAA_lid_NorR"/>
</dbReference>
<dbReference type="RefSeq" id="WP_317385320.1">
    <property type="nucleotide sequence ID" value="NZ_CP136704.1"/>
</dbReference>
<protein>
    <submittedName>
        <fullName evidence="9">Response regulator</fullName>
    </submittedName>
</protein>
<feature type="modified residue" description="4-aspartylphosphate" evidence="6">
    <location>
        <position position="55"/>
    </location>
</feature>
<dbReference type="InterPro" id="IPR002078">
    <property type="entry name" value="Sigma_54_int"/>
</dbReference>
<evidence type="ECO:0000256" key="5">
    <source>
        <dbReference type="ARBA" id="ARBA00023163"/>
    </source>
</evidence>
<organism evidence="9 10">
    <name type="scientific">Tritonibacter scottomollicae</name>
    <name type="common">Epibacterium scottomollicae</name>
    <dbReference type="NCBI Taxonomy" id="483013"/>
    <lineage>
        <taxon>Bacteria</taxon>
        <taxon>Pseudomonadati</taxon>
        <taxon>Pseudomonadota</taxon>
        <taxon>Alphaproteobacteria</taxon>
        <taxon>Rhodobacterales</taxon>
        <taxon>Paracoccaceae</taxon>
        <taxon>Tritonibacter</taxon>
    </lineage>
</organism>
<evidence type="ECO:0000259" key="7">
    <source>
        <dbReference type="PROSITE" id="PS50045"/>
    </source>
</evidence>
<keyword evidence="2" id="KW-0067">ATP-binding</keyword>
<keyword evidence="3" id="KW-0902">Two-component regulatory system</keyword>
<dbReference type="SUPFAM" id="SSF52540">
    <property type="entry name" value="P-loop containing nucleoside triphosphate hydrolases"/>
    <property type="match status" value="1"/>
</dbReference>
<evidence type="ECO:0000256" key="3">
    <source>
        <dbReference type="ARBA" id="ARBA00023012"/>
    </source>
</evidence>
<dbReference type="InterPro" id="IPR011006">
    <property type="entry name" value="CheY-like_superfamily"/>
</dbReference>
<keyword evidence="10" id="KW-1185">Reference proteome</keyword>